<evidence type="ECO:0000313" key="5">
    <source>
        <dbReference type="Proteomes" id="UP000295192"/>
    </source>
</evidence>
<dbReference type="Pfam" id="PF00339">
    <property type="entry name" value="Arrestin_N"/>
    <property type="match status" value="1"/>
</dbReference>
<dbReference type="SMART" id="SM01017">
    <property type="entry name" value="Arrestin_C"/>
    <property type="match status" value="1"/>
</dbReference>
<dbReference type="GO" id="GO:0005737">
    <property type="term" value="C:cytoplasm"/>
    <property type="evidence" value="ECO:0007669"/>
    <property type="project" value="TreeGrafter"/>
</dbReference>
<accession>A0A484BZL6</accession>
<dbReference type="PANTHER" id="PTHR11188">
    <property type="entry name" value="ARRESTIN DOMAIN CONTAINING PROTEIN"/>
    <property type="match status" value="1"/>
</dbReference>
<dbReference type="PANTHER" id="PTHR11188:SF17">
    <property type="entry name" value="FI21816P1"/>
    <property type="match status" value="1"/>
</dbReference>
<gene>
    <name evidence="4" type="ORF">AWZ03_000055</name>
</gene>
<evidence type="ECO:0000313" key="4">
    <source>
        <dbReference type="EMBL" id="TDG53240.1"/>
    </source>
</evidence>
<evidence type="ECO:0000256" key="1">
    <source>
        <dbReference type="ARBA" id="ARBA00005298"/>
    </source>
</evidence>
<dbReference type="Gene3D" id="2.60.40.640">
    <property type="match status" value="2"/>
</dbReference>
<dbReference type="InterPro" id="IPR014756">
    <property type="entry name" value="Ig_E-set"/>
</dbReference>
<dbReference type="OrthoDB" id="2333384at2759"/>
<protein>
    <recommendedName>
        <fullName evidence="3">Arrestin C-terminal-like domain-containing protein</fullName>
    </recommendedName>
</protein>
<name>A0A484BZL6_DRONA</name>
<dbReference type="Pfam" id="PF02752">
    <property type="entry name" value="Arrestin_C"/>
    <property type="match status" value="1"/>
</dbReference>
<proteinExistence type="inferred from homology"/>
<dbReference type="FunFam" id="2.60.40.640:FF:000034">
    <property type="entry name" value="Uncharacterized protein, isoform A"/>
    <property type="match status" value="1"/>
</dbReference>
<reference evidence="4 5" key="1">
    <citation type="journal article" date="2019" name="J. Hered.">
        <title>An Improved Genome Assembly for Drosophila navojoa, the Basal Species in the mojavensis Cluster.</title>
        <authorList>
            <person name="Vanderlinde T."/>
            <person name="Dupim E.G."/>
            <person name="Nazario-Yepiz N.O."/>
            <person name="Carvalho A.B."/>
        </authorList>
    </citation>
    <scope>NUCLEOTIDE SEQUENCE [LARGE SCALE GENOMIC DNA]</scope>
    <source>
        <strain evidence="4">Navoj_Jal97</strain>
        <tissue evidence="4">Whole organism</tissue>
    </source>
</reference>
<evidence type="ECO:0000256" key="2">
    <source>
        <dbReference type="ARBA" id="ARBA00022606"/>
    </source>
</evidence>
<dbReference type="SUPFAM" id="SSF81296">
    <property type="entry name" value="E set domains"/>
    <property type="match status" value="2"/>
</dbReference>
<evidence type="ECO:0000259" key="3">
    <source>
        <dbReference type="SMART" id="SM01017"/>
    </source>
</evidence>
<comment type="caution">
    <text evidence="4">The sequence shown here is derived from an EMBL/GenBank/DDBJ whole genome shotgun (WGS) entry which is preliminary data.</text>
</comment>
<keyword evidence="2" id="KW-0716">Sensory transduction</keyword>
<dbReference type="STRING" id="7232.A0A484BZL6"/>
<dbReference type="InterPro" id="IPR014752">
    <property type="entry name" value="Arrestin-like_C"/>
</dbReference>
<keyword evidence="5" id="KW-1185">Reference proteome</keyword>
<dbReference type="InterPro" id="IPR011022">
    <property type="entry name" value="Arrestin_C-like"/>
</dbReference>
<feature type="domain" description="Arrestin C-terminal-like" evidence="3">
    <location>
        <begin position="169"/>
        <end position="300"/>
    </location>
</feature>
<sequence length="340" mass="38130">MPRKLLKFLIIFDNSSLLYFPGQFLSGRVLIELQDETPALGLHFHVVGEGVVRAGGRQERTYDKENYIDFRMRLLGDVDQGPAILSPGIHSFPFKLGLPIGLPSTFLGSFGWIQYYCTAALREPKGLTHKNHQVFIVMNPIDLNLEKPILSQPFTCEVEHKLGVVACVGGGQIKCRVVLDRGGYVPGENILVTAFISNASNVTIKRTKASLTETIEYLARGKTVQTEKRALAVLVRGKIRPGGKDEWHNDSLYVPPLPPTNLHGCHLIKITYDVFFVIEPKSLEKEIKLQLPIVLATYPFRNNANDVSNTWPESVLKPDTHYPSTLPIFRPWLHEKPNAN</sequence>
<dbReference type="KEGG" id="dnv:108650729"/>
<comment type="similarity">
    <text evidence="1">Belongs to the arrestin family.</text>
</comment>
<dbReference type="EMBL" id="LSRL02000001">
    <property type="protein sequence ID" value="TDG53240.1"/>
    <property type="molecule type" value="Genomic_DNA"/>
</dbReference>
<dbReference type="Proteomes" id="UP000295192">
    <property type="component" value="Unassembled WGS sequence"/>
</dbReference>
<dbReference type="InterPro" id="IPR050357">
    <property type="entry name" value="Arrestin_domain-protein"/>
</dbReference>
<dbReference type="AlphaFoldDB" id="A0A484BZL6"/>
<dbReference type="OMA" id="YCKAELK"/>
<organism evidence="4 5">
    <name type="scientific">Drosophila navojoa</name>
    <name type="common">Fruit fly</name>
    <dbReference type="NCBI Taxonomy" id="7232"/>
    <lineage>
        <taxon>Eukaryota</taxon>
        <taxon>Metazoa</taxon>
        <taxon>Ecdysozoa</taxon>
        <taxon>Arthropoda</taxon>
        <taxon>Hexapoda</taxon>
        <taxon>Insecta</taxon>
        <taxon>Pterygota</taxon>
        <taxon>Neoptera</taxon>
        <taxon>Endopterygota</taxon>
        <taxon>Diptera</taxon>
        <taxon>Brachycera</taxon>
        <taxon>Muscomorpha</taxon>
        <taxon>Ephydroidea</taxon>
        <taxon>Drosophilidae</taxon>
        <taxon>Drosophila</taxon>
    </lineage>
</organism>
<dbReference type="InterPro" id="IPR011021">
    <property type="entry name" value="Arrestin-like_N"/>
</dbReference>
<dbReference type="SMR" id="A0A484BZL6"/>
<dbReference type="GO" id="GO:0015031">
    <property type="term" value="P:protein transport"/>
    <property type="evidence" value="ECO:0007669"/>
    <property type="project" value="TreeGrafter"/>
</dbReference>